<comment type="pathway">
    <text evidence="5">Metabolic intermediate biosynthesis; chorismate biosynthesis; chorismate from D-erythrose 4-phosphate and phosphoenolpyruvate: step 3/7.</text>
</comment>
<dbReference type="NCBIfam" id="TIGR01093">
    <property type="entry name" value="aroD"/>
    <property type="match status" value="1"/>
</dbReference>
<dbReference type="UniPathway" id="UPA00053">
    <property type="reaction ID" value="UER00086"/>
</dbReference>
<feature type="active site" description="Schiff-base intermediate with substrate" evidence="5">
    <location>
        <position position="166"/>
    </location>
</feature>
<proteinExistence type="inferred from homology"/>
<keyword evidence="4 5" id="KW-0704">Schiff base</keyword>
<accession>A0A375I1R9</accession>
<feature type="active site" description="Proton donor/acceptor" evidence="5">
    <location>
        <position position="139"/>
    </location>
</feature>
<dbReference type="GO" id="GO:0009423">
    <property type="term" value="P:chorismate biosynthetic process"/>
    <property type="evidence" value="ECO:0007669"/>
    <property type="project" value="UniProtKB-UniRule"/>
</dbReference>
<dbReference type="PANTHER" id="PTHR43699">
    <property type="entry name" value="3-DEHYDROQUINATE DEHYDRATASE"/>
    <property type="match status" value="1"/>
</dbReference>
<dbReference type="HAMAP" id="MF_00214">
    <property type="entry name" value="AroD"/>
    <property type="match status" value="1"/>
</dbReference>
<dbReference type="GO" id="GO:0008652">
    <property type="term" value="P:amino acid biosynthetic process"/>
    <property type="evidence" value="ECO:0007669"/>
    <property type="project" value="UniProtKB-KW"/>
</dbReference>
<keyword evidence="7" id="KW-1185">Reference proteome</keyword>
<evidence type="ECO:0000256" key="5">
    <source>
        <dbReference type="HAMAP-Rule" id="MF_00214"/>
    </source>
</evidence>
<dbReference type="GO" id="GO:0009073">
    <property type="term" value="P:aromatic amino acid family biosynthetic process"/>
    <property type="evidence" value="ECO:0007669"/>
    <property type="project" value="UniProtKB-KW"/>
</dbReference>
<dbReference type="InterPro" id="IPR001381">
    <property type="entry name" value="DHquinase_I"/>
</dbReference>
<gene>
    <name evidence="5" type="primary">aroD</name>
    <name evidence="6" type="ORF">PROPJV5_0955</name>
</gene>
<evidence type="ECO:0000256" key="1">
    <source>
        <dbReference type="ARBA" id="ARBA00001864"/>
    </source>
</evidence>
<dbReference type="PANTHER" id="PTHR43699:SF1">
    <property type="entry name" value="3-DEHYDROQUINATE DEHYDRATASE"/>
    <property type="match status" value="1"/>
</dbReference>
<evidence type="ECO:0000256" key="3">
    <source>
        <dbReference type="ARBA" id="ARBA00023239"/>
    </source>
</evidence>
<dbReference type="RefSeq" id="WP_119715192.1">
    <property type="nucleotide sequence ID" value="NZ_OMOH01000003.1"/>
</dbReference>
<keyword evidence="3 5" id="KW-0456">Lyase</keyword>
<dbReference type="AlphaFoldDB" id="A0A375I1R9"/>
<dbReference type="CDD" id="cd00502">
    <property type="entry name" value="DHQase_I"/>
    <property type="match status" value="1"/>
</dbReference>
<comment type="similarity">
    <text evidence="5">Belongs to the type-I 3-dehydroquinase family.</text>
</comment>
<feature type="binding site" evidence="5">
    <location>
        <position position="80"/>
    </location>
    <ligand>
        <name>3-dehydroquinate</name>
        <dbReference type="ChEBI" id="CHEBI:32364"/>
    </ligand>
</feature>
<feature type="binding site" evidence="5">
    <location>
        <position position="228"/>
    </location>
    <ligand>
        <name>3-dehydroquinate</name>
        <dbReference type="ChEBI" id="CHEBI:32364"/>
    </ligand>
</feature>
<feature type="binding site" evidence="5">
    <location>
        <position position="232"/>
    </location>
    <ligand>
        <name>3-dehydroquinate</name>
        <dbReference type="ChEBI" id="CHEBI:32364"/>
    </ligand>
</feature>
<dbReference type="FunFam" id="3.20.20.70:FF:000047">
    <property type="entry name" value="3-dehydroquinate dehydratase"/>
    <property type="match status" value="1"/>
</dbReference>
<keyword evidence="2 5" id="KW-0057">Aromatic amino acid biosynthesis</keyword>
<dbReference type="InterPro" id="IPR050146">
    <property type="entry name" value="Type-I_3-dehydroquinase"/>
</dbReference>
<dbReference type="SUPFAM" id="SSF51569">
    <property type="entry name" value="Aldolase"/>
    <property type="match status" value="1"/>
</dbReference>
<dbReference type="OrthoDB" id="9813659at2"/>
<name>A0A375I1R9_9ACTN</name>
<comment type="function">
    <text evidence="5">Involved in the third step of the chorismate pathway, which leads to the biosynthesis of aromatic amino acids. Catalyzes the cis-dehydration of 3-dehydroquinate (DHQ) and introduces the first double bond of the aromatic ring to yield 3-dehydroshikimate.</text>
</comment>
<organism evidence="6 7">
    <name type="scientific">Propionibacterium ruminifibrarum</name>
    <dbReference type="NCBI Taxonomy" id="1962131"/>
    <lineage>
        <taxon>Bacteria</taxon>
        <taxon>Bacillati</taxon>
        <taxon>Actinomycetota</taxon>
        <taxon>Actinomycetes</taxon>
        <taxon>Propionibacteriales</taxon>
        <taxon>Propionibacteriaceae</taxon>
        <taxon>Propionibacterium</taxon>
    </lineage>
</organism>
<comment type="caution">
    <text evidence="5">Lacks conserved residue(s) required for the propagation of feature annotation.</text>
</comment>
<dbReference type="EC" id="4.2.1.10" evidence="5"/>
<comment type="catalytic activity">
    <reaction evidence="1 5">
        <text>3-dehydroquinate = 3-dehydroshikimate + H2O</text>
        <dbReference type="Rhea" id="RHEA:21096"/>
        <dbReference type="ChEBI" id="CHEBI:15377"/>
        <dbReference type="ChEBI" id="CHEBI:16630"/>
        <dbReference type="ChEBI" id="CHEBI:32364"/>
        <dbReference type="EC" id="4.2.1.10"/>
    </reaction>
</comment>
<dbReference type="EMBL" id="OMOH01000003">
    <property type="protein sequence ID" value="SPF67998.1"/>
    <property type="molecule type" value="Genomic_DNA"/>
</dbReference>
<dbReference type="InterPro" id="IPR013785">
    <property type="entry name" value="Aldolase_TIM"/>
</dbReference>
<evidence type="ECO:0000256" key="4">
    <source>
        <dbReference type="ARBA" id="ARBA00023270"/>
    </source>
</evidence>
<protein>
    <recommendedName>
        <fullName evidence="5">3-dehydroquinate dehydratase</fullName>
        <shortName evidence="5">3-dehydroquinase</shortName>
        <ecNumber evidence="5">4.2.1.10</ecNumber>
    </recommendedName>
    <alternativeName>
        <fullName evidence="5">Type I DHQase</fullName>
    </alternativeName>
    <alternativeName>
        <fullName evidence="5">Type I dehydroquinase</fullName>
        <shortName evidence="5">DHQ1</shortName>
    </alternativeName>
</protein>
<keyword evidence="5" id="KW-0028">Amino-acid biosynthesis</keyword>
<feature type="binding site" evidence="5">
    <location>
        <begin position="46"/>
        <end position="48"/>
    </location>
    <ligand>
        <name>3-dehydroquinate</name>
        <dbReference type="ChEBI" id="CHEBI:32364"/>
    </ligand>
</feature>
<sequence length="251" mass="25056">MSTIELATVELGGPRPAIIVPLTGPDDEQVLAQATGAAASPADIVEWRVDLFDEPTPARAGKLATEVAAHAARPLLTTVRTTAEGGRFGRGTGAYADLVAALAASAGVELVDVECARPGAAGLVAAVHEAGGYVVGSFHDVAATPGVGEMLDRLRAQAAAGADVCKIAVMPQAPADVARLLEACALADAELDQPVIAMAMGPLGLASRLMGGDFGSAAGFASLGGHASAPGQVPVEDLVAAVAVIDRLRRA</sequence>
<evidence type="ECO:0000313" key="6">
    <source>
        <dbReference type="EMBL" id="SPF67998.1"/>
    </source>
</evidence>
<evidence type="ECO:0000256" key="2">
    <source>
        <dbReference type="ARBA" id="ARBA00023141"/>
    </source>
</evidence>
<reference evidence="7" key="1">
    <citation type="submission" date="2018-02" db="EMBL/GenBank/DDBJ databases">
        <authorList>
            <person name="Hornung B."/>
        </authorList>
    </citation>
    <scope>NUCLEOTIDE SEQUENCE [LARGE SCALE GENOMIC DNA]</scope>
</reference>
<comment type="subunit">
    <text evidence="5">Homodimer.</text>
</comment>
<dbReference type="GO" id="GO:0003855">
    <property type="term" value="F:3-dehydroquinate dehydratase activity"/>
    <property type="evidence" value="ECO:0007669"/>
    <property type="project" value="UniProtKB-UniRule"/>
</dbReference>
<dbReference type="GO" id="GO:0046279">
    <property type="term" value="P:3,4-dihydroxybenzoate biosynthetic process"/>
    <property type="evidence" value="ECO:0007669"/>
    <property type="project" value="UniProtKB-ARBA"/>
</dbReference>
<dbReference type="Gene3D" id="3.20.20.70">
    <property type="entry name" value="Aldolase class I"/>
    <property type="match status" value="1"/>
</dbReference>
<evidence type="ECO:0000313" key="7">
    <source>
        <dbReference type="Proteomes" id="UP000265962"/>
    </source>
</evidence>
<dbReference type="Proteomes" id="UP000265962">
    <property type="component" value="Unassembled WGS sequence"/>
</dbReference>
<feature type="binding site" evidence="5">
    <location>
        <position position="208"/>
    </location>
    <ligand>
        <name>3-dehydroquinate</name>
        <dbReference type="ChEBI" id="CHEBI:32364"/>
    </ligand>
</feature>
<dbReference type="Pfam" id="PF01487">
    <property type="entry name" value="DHquinase_I"/>
    <property type="match status" value="1"/>
</dbReference>